<keyword evidence="6" id="KW-1185">Reference proteome</keyword>
<evidence type="ECO:0000256" key="1">
    <source>
        <dbReference type="ARBA" id="ARBA00011046"/>
    </source>
</evidence>
<reference evidence="5 6" key="1">
    <citation type="submission" date="2024-06" db="EMBL/GenBank/DDBJ databases">
        <title>The Natural Products Discovery Center: Release of the First 8490 Sequenced Strains for Exploring Actinobacteria Biosynthetic Diversity.</title>
        <authorList>
            <person name="Kalkreuter E."/>
            <person name="Kautsar S.A."/>
            <person name="Yang D."/>
            <person name="Bader C.D."/>
            <person name="Teijaro C.N."/>
            <person name="Fluegel L."/>
            <person name="Davis C.M."/>
            <person name="Simpson J.R."/>
            <person name="Lauterbach L."/>
            <person name="Steele A.D."/>
            <person name="Gui C."/>
            <person name="Meng S."/>
            <person name="Li G."/>
            <person name="Viehrig K."/>
            <person name="Ye F."/>
            <person name="Su P."/>
            <person name="Kiefer A.F."/>
            <person name="Nichols A."/>
            <person name="Cepeda A.J."/>
            <person name="Yan W."/>
            <person name="Fan B."/>
            <person name="Jiang Y."/>
            <person name="Adhikari A."/>
            <person name="Zheng C.-J."/>
            <person name="Schuster L."/>
            <person name="Cowan T.M."/>
            <person name="Smanski M.J."/>
            <person name="Chevrette M.G."/>
            <person name="De Carvalho L.P.S."/>
            <person name="Shen B."/>
        </authorList>
    </citation>
    <scope>NUCLEOTIDE SEQUENCE [LARGE SCALE GENOMIC DNA]</scope>
    <source>
        <strain evidence="5 6">NPDC001694</strain>
    </source>
</reference>
<dbReference type="EMBL" id="JBEOZM010000010">
    <property type="protein sequence ID" value="MER6270203.1"/>
    <property type="molecule type" value="Genomic_DNA"/>
</dbReference>
<dbReference type="Pfam" id="PF03965">
    <property type="entry name" value="Penicillinase_R"/>
    <property type="match status" value="1"/>
</dbReference>
<accession>A0ABV1TJI9</accession>
<evidence type="ECO:0000256" key="3">
    <source>
        <dbReference type="ARBA" id="ARBA00023125"/>
    </source>
</evidence>
<dbReference type="SUPFAM" id="SSF46785">
    <property type="entry name" value="Winged helix' DNA-binding domain"/>
    <property type="match status" value="1"/>
</dbReference>
<proteinExistence type="inferred from homology"/>
<evidence type="ECO:0000256" key="2">
    <source>
        <dbReference type="ARBA" id="ARBA00023015"/>
    </source>
</evidence>
<evidence type="ECO:0000313" key="5">
    <source>
        <dbReference type="EMBL" id="MER6270203.1"/>
    </source>
</evidence>
<evidence type="ECO:0000313" key="6">
    <source>
        <dbReference type="Proteomes" id="UP001490365"/>
    </source>
</evidence>
<comment type="similarity">
    <text evidence="1">Belongs to the BlaI transcriptional regulatory family.</text>
</comment>
<evidence type="ECO:0000256" key="4">
    <source>
        <dbReference type="ARBA" id="ARBA00023163"/>
    </source>
</evidence>
<keyword evidence="4" id="KW-0804">Transcription</keyword>
<name>A0ABV1TJI9_9ACTN</name>
<sequence>MTGQAAEEAHEGSGRRARGELESDVLAALWAADGPLTAREVREQLPGDLAYTTVLTILSRLHDKGMLVRHREGRGYAYEPARDEASHTAQRMHSLLTGGSDRQAVLARFVSELSAQDEHLLQQLLAGHDDVPPESRRSPGKR</sequence>
<keyword evidence="2" id="KW-0805">Transcription regulation</keyword>
<dbReference type="RefSeq" id="WP_351958657.1">
    <property type="nucleotide sequence ID" value="NZ_JBEOZM010000010.1"/>
</dbReference>
<gene>
    <name evidence="5" type="ORF">ABT211_23335</name>
</gene>
<dbReference type="Gene3D" id="1.10.10.10">
    <property type="entry name" value="Winged helix-like DNA-binding domain superfamily/Winged helix DNA-binding domain"/>
    <property type="match status" value="1"/>
</dbReference>
<comment type="caution">
    <text evidence="5">The sequence shown here is derived from an EMBL/GenBank/DDBJ whole genome shotgun (WGS) entry which is preliminary data.</text>
</comment>
<dbReference type="InterPro" id="IPR036388">
    <property type="entry name" value="WH-like_DNA-bd_sf"/>
</dbReference>
<organism evidence="5 6">
    <name type="scientific">Streptomyces sp. 900105755</name>
    <dbReference type="NCBI Taxonomy" id="3154389"/>
    <lineage>
        <taxon>Bacteria</taxon>
        <taxon>Bacillati</taxon>
        <taxon>Actinomycetota</taxon>
        <taxon>Actinomycetes</taxon>
        <taxon>Kitasatosporales</taxon>
        <taxon>Streptomycetaceae</taxon>
        <taxon>Streptomyces</taxon>
    </lineage>
</organism>
<dbReference type="Proteomes" id="UP001490365">
    <property type="component" value="Unassembled WGS sequence"/>
</dbReference>
<keyword evidence="3" id="KW-0238">DNA-binding</keyword>
<protein>
    <submittedName>
        <fullName evidence="5">BlaI/MecI/CopY family transcriptional regulator</fullName>
    </submittedName>
</protein>
<dbReference type="InterPro" id="IPR036390">
    <property type="entry name" value="WH_DNA-bd_sf"/>
</dbReference>
<dbReference type="InterPro" id="IPR005650">
    <property type="entry name" value="BlaI_family"/>
</dbReference>